<evidence type="ECO:0000313" key="3">
    <source>
        <dbReference type="EMBL" id="GER41585.1"/>
    </source>
</evidence>
<dbReference type="PROSITE" id="PS50006">
    <property type="entry name" value="FHA_DOMAIN"/>
    <property type="match status" value="1"/>
</dbReference>
<dbReference type="Gene3D" id="2.60.200.20">
    <property type="match status" value="1"/>
</dbReference>
<dbReference type="InterPro" id="IPR000253">
    <property type="entry name" value="FHA_dom"/>
</dbReference>
<dbReference type="PANTHER" id="PTHR23308">
    <property type="entry name" value="NUCLEAR INHIBITOR OF PROTEIN PHOSPHATASE-1"/>
    <property type="match status" value="1"/>
</dbReference>
<dbReference type="EMBL" id="BKCP01006161">
    <property type="protein sequence ID" value="GER41585.1"/>
    <property type="molecule type" value="Genomic_DNA"/>
</dbReference>
<dbReference type="OrthoDB" id="687730at2759"/>
<name>A0A5A7Q8J2_STRAF</name>
<keyword evidence="4" id="KW-1185">Reference proteome</keyword>
<dbReference type="Proteomes" id="UP000325081">
    <property type="component" value="Unassembled WGS sequence"/>
</dbReference>
<gene>
    <name evidence="3" type="ORF">STAS_18300</name>
</gene>
<organism evidence="3 4">
    <name type="scientific">Striga asiatica</name>
    <name type="common">Asiatic witchweed</name>
    <name type="synonym">Buchnera asiatica</name>
    <dbReference type="NCBI Taxonomy" id="4170"/>
    <lineage>
        <taxon>Eukaryota</taxon>
        <taxon>Viridiplantae</taxon>
        <taxon>Streptophyta</taxon>
        <taxon>Embryophyta</taxon>
        <taxon>Tracheophyta</taxon>
        <taxon>Spermatophyta</taxon>
        <taxon>Magnoliopsida</taxon>
        <taxon>eudicotyledons</taxon>
        <taxon>Gunneridae</taxon>
        <taxon>Pentapetalae</taxon>
        <taxon>asterids</taxon>
        <taxon>lamiids</taxon>
        <taxon>Lamiales</taxon>
        <taxon>Orobanchaceae</taxon>
        <taxon>Buchnereae</taxon>
        <taxon>Striga</taxon>
    </lineage>
</organism>
<feature type="region of interest" description="Disordered" evidence="1">
    <location>
        <begin position="252"/>
        <end position="290"/>
    </location>
</feature>
<evidence type="ECO:0000256" key="1">
    <source>
        <dbReference type="SAM" id="MobiDB-lite"/>
    </source>
</evidence>
<comment type="caution">
    <text evidence="3">The sequence shown here is derived from an EMBL/GenBank/DDBJ whole genome shotgun (WGS) entry which is preliminary data.</text>
</comment>
<dbReference type="InterPro" id="IPR008984">
    <property type="entry name" value="SMAD_FHA_dom_sf"/>
</dbReference>
<accession>A0A5A7Q8J2</accession>
<evidence type="ECO:0000259" key="2">
    <source>
        <dbReference type="PROSITE" id="PS50006"/>
    </source>
</evidence>
<evidence type="ECO:0000313" key="4">
    <source>
        <dbReference type="Proteomes" id="UP000325081"/>
    </source>
</evidence>
<sequence>MATSIPNPKFPTSNLKHSVALNSNSNFQEKEKKKTLASIFSALPNLDRPPIRIPPADEMAPRKAAAAGGNDQFPTLKLIMEKGPLSGQTKDFNPRIQIRIGRLVRGNTLSIKDDGISSKHLLIGVDPAACGWAVTDLDSSNGTVLNGERLKPLEPATLSDGDVIKIGEQTSIKVKFEASADETEVNTSRNVRRNARRGVRKQVEELGVIDEDSELGFEIENENNLGPGVRNEKNVDLGMKGLKFEVVDEENMRGRRTRGSKAKELEHVSKEETDSMGKVSSRRTRNSEKSKNVENLIQDMNLDMNNNLEPSGVKCSERVSMRRTRSSRKEGNIGDPLIDLSVLESKRPQKGTRGRKNILVEAPLDVKEKEVPNLEDQELSDEEKVMSEVEVDKLLESETRERENATAFASTSGVKDNGVSVGIGEMVPDLEKMTLGEWFEFLEAYLPKQIIDETEQMISEMRKKAERAWCNCPACKAVCICKNSLKYPSKPSTVKIAGRPPQECSTPQPPQHLLLVCSGDLVIVVAAGHRLGGLRCTKIDHWPSDRLKKRNGDDVDDEDDRRQDQMVKAVERLKMYLEIERKHKADLEMYVIIAEPHRLAPARPEPLPPLQSFSVARSE</sequence>
<feature type="domain" description="FHA" evidence="2">
    <location>
        <begin position="98"/>
        <end position="150"/>
    </location>
</feature>
<dbReference type="Pfam" id="PF00498">
    <property type="entry name" value="FHA"/>
    <property type="match status" value="1"/>
</dbReference>
<dbReference type="AlphaFoldDB" id="A0A5A7Q8J2"/>
<feature type="compositionally biased region" description="Basic and acidic residues" evidence="1">
    <location>
        <begin position="261"/>
        <end position="275"/>
    </location>
</feature>
<proteinExistence type="predicted"/>
<reference evidence="4" key="1">
    <citation type="journal article" date="2019" name="Curr. Biol.">
        <title>Genome Sequence of Striga asiatica Provides Insight into the Evolution of Plant Parasitism.</title>
        <authorList>
            <person name="Yoshida S."/>
            <person name="Kim S."/>
            <person name="Wafula E.K."/>
            <person name="Tanskanen J."/>
            <person name="Kim Y.M."/>
            <person name="Honaas L."/>
            <person name="Yang Z."/>
            <person name="Spallek T."/>
            <person name="Conn C.E."/>
            <person name="Ichihashi Y."/>
            <person name="Cheong K."/>
            <person name="Cui S."/>
            <person name="Der J.P."/>
            <person name="Gundlach H."/>
            <person name="Jiao Y."/>
            <person name="Hori C."/>
            <person name="Ishida J.K."/>
            <person name="Kasahara H."/>
            <person name="Kiba T."/>
            <person name="Kim M.S."/>
            <person name="Koo N."/>
            <person name="Laohavisit A."/>
            <person name="Lee Y.H."/>
            <person name="Lumba S."/>
            <person name="McCourt P."/>
            <person name="Mortimer J.C."/>
            <person name="Mutuku J.M."/>
            <person name="Nomura T."/>
            <person name="Sasaki-Sekimoto Y."/>
            <person name="Seto Y."/>
            <person name="Wang Y."/>
            <person name="Wakatake T."/>
            <person name="Sakakibara H."/>
            <person name="Demura T."/>
            <person name="Yamaguchi S."/>
            <person name="Yoneyama K."/>
            <person name="Manabe R.I."/>
            <person name="Nelson D.C."/>
            <person name="Schulman A.H."/>
            <person name="Timko M.P."/>
            <person name="dePamphilis C.W."/>
            <person name="Choi D."/>
            <person name="Shirasu K."/>
        </authorList>
    </citation>
    <scope>NUCLEOTIDE SEQUENCE [LARGE SCALE GENOMIC DNA]</scope>
    <source>
        <strain evidence="4">cv. UVA1</strain>
    </source>
</reference>
<dbReference type="SMART" id="SM00240">
    <property type="entry name" value="FHA"/>
    <property type="match status" value="1"/>
</dbReference>
<dbReference type="SUPFAM" id="SSF49879">
    <property type="entry name" value="SMAD/FHA domain"/>
    <property type="match status" value="1"/>
</dbReference>
<dbReference type="InterPro" id="IPR050923">
    <property type="entry name" value="Cell_Proc_Reg/RNA_Proc"/>
</dbReference>
<protein>
    <submittedName>
        <fullName evidence="3">SMAD/FHA domain-containing protein</fullName>
    </submittedName>
</protein>
<feature type="region of interest" description="Disordered" evidence="1">
    <location>
        <begin position="598"/>
        <end position="619"/>
    </location>
</feature>